<dbReference type="OrthoDB" id="3251775at2759"/>
<gene>
    <name evidence="3" type="ORF">POSPLADRAFT_1043730</name>
</gene>
<dbReference type="Proteomes" id="UP000194127">
    <property type="component" value="Unassembled WGS sequence"/>
</dbReference>
<protein>
    <recommendedName>
        <fullName evidence="2">DUF6533 domain-containing protein</fullName>
    </recommendedName>
</protein>
<organism evidence="3 4">
    <name type="scientific">Postia placenta MAD-698-R-SB12</name>
    <dbReference type="NCBI Taxonomy" id="670580"/>
    <lineage>
        <taxon>Eukaryota</taxon>
        <taxon>Fungi</taxon>
        <taxon>Dikarya</taxon>
        <taxon>Basidiomycota</taxon>
        <taxon>Agaricomycotina</taxon>
        <taxon>Agaricomycetes</taxon>
        <taxon>Polyporales</taxon>
        <taxon>Adustoporiaceae</taxon>
        <taxon>Rhodonia</taxon>
    </lineage>
</organism>
<evidence type="ECO:0000256" key="1">
    <source>
        <dbReference type="SAM" id="Phobius"/>
    </source>
</evidence>
<dbReference type="AlphaFoldDB" id="A0A1X6NCH9"/>
<sequence length="198" mass="21674">MDASDLWDANATRYLEGEVRLIWFAPTSFVKYTFLFNRYLVLATLITVAVEMCGFLGKIFTDDMLFEIFVLGSIALNALDRPTAANTPLVKALNSDGLGYFVAVTCLRILNIALASVGRPTFTILGVFRSLLRLRAVEIQAPADAPSAVRSASPFMLGTSRQPNMGIRESMYDMEGAVEELVLVKIGSNDDFDNDTGA</sequence>
<dbReference type="RefSeq" id="XP_024343068.1">
    <property type="nucleotide sequence ID" value="XM_024478379.1"/>
</dbReference>
<dbReference type="GeneID" id="36323329"/>
<name>A0A1X6NCH9_9APHY</name>
<dbReference type="InterPro" id="IPR045340">
    <property type="entry name" value="DUF6533"/>
</dbReference>
<dbReference type="Pfam" id="PF20151">
    <property type="entry name" value="DUF6533"/>
    <property type="match status" value="1"/>
</dbReference>
<keyword evidence="4" id="KW-1185">Reference proteome</keyword>
<evidence type="ECO:0000313" key="3">
    <source>
        <dbReference type="EMBL" id="OSX66274.1"/>
    </source>
</evidence>
<keyword evidence="1" id="KW-0812">Transmembrane</keyword>
<proteinExistence type="predicted"/>
<feature type="domain" description="DUF6533" evidence="2">
    <location>
        <begin position="18"/>
        <end position="42"/>
    </location>
</feature>
<dbReference type="EMBL" id="KZ110592">
    <property type="protein sequence ID" value="OSX66274.1"/>
    <property type="molecule type" value="Genomic_DNA"/>
</dbReference>
<keyword evidence="1" id="KW-1133">Transmembrane helix</keyword>
<feature type="transmembrane region" description="Helical" evidence="1">
    <location>
        <begin position="39"/>
        <end position="57"/>
    </location>
</feature>
<accession>A0A1X6NCH9</accession>
<evidence type="ECO:0000313" key="4">
    <source>
        <dbReference type="Proteomes" id="UP000194127"/>
    </source>
</evidence>
<evidence type="ECO:0000259" key="2">
    <source>
        <dbReference type="Pfam" id="PF20151"/>
    </source>
</evidence>
<reference evidence="3 4" key="1">
    <citation type="submission" date="2017-04" db="EMBL/GenBank/DDBJ databases">
        <title>Genome Sequence of the Model Brown-Rot Fungus Postia placenta SB12.</title>
        <authorList>
            <consortium name="DOE Joint Genome Institute"/>
            <person name="Gaskell J."/>
            <person name="Kersten P."/>
            <person name="Larrondo L.F."/>
            <person name="Canessa P."/>
            <person name="Martinez D."/>
            <person name="Hibbett D."/>
            <person name="Schmoll M."/>
            <person name="Kubicek C.P."/>
            <person name="Martinez A.T."/>
            <person name="Yadav J."/>
            <person name="Master E."/>
            <person name="Magnuson J.K."/>
            <person name="James T."/>
            <person name="Yaver D."/>
            <person name="Berka R."/>
            <person name="Labutti K."/>
            <person name="Lipzen A."/>
            <person name="Aerts A."/>
            <person name="Barry K."/>
            <person name="Henrissat B."/>
            <person name="Blanchette R."/>
            <person name="Grigoriev I."/>
            <person name="Cullen D."/>
        </authorList>
    </citation>
    <scope>NUCLEOTIDE SEQUENCE [LARGE SCALE GENOMIC DNA]</scope>
    <source>
        <strain evidence="3 4">MAD-698-R-SB12</strain>
    </source>
</reference>
<keyword evidence="1" id="KW-0472">Membrane</keyword>